<sequence length="606" mass="68015">MSNLKQPVSLTWDLESVFPGGSESAEFLAHLNTVEKGVQELEQFVKQWKAPGTLEETRSFDGFIDKLQNIFAKAGQAGSFVSCLTAQNTADKKAIQLTDKVTSHRARLSAVLAQFESLLRATSDQVFAGWIAREEIAPIAFSLNETREKAKDKLSPELESLVLDLAIDGYHGWGEHYDTIVSKFSLPFVNENGETINLSAGQAHNKLHDPDRSVRNTVFAKWEEKWAELGDYGADTLNRLAGFRLKLYNKRGWDDVLKEPLAYNRMTRQTLDAMWQAITEAKPVFVKYLERKAKLMGVEKLGWADVEAPLTLGTQSVDNIPYGEAAELIVKEFGGFSPKLADFATHAFNSSWVEAEDRPGKRPGGFCTTLSESKETRIFMTFGGTASNVSTLAHELGHAYHSFLLKDMPLFSRNYAMNVAETASTFAENILSSAQVGRAESREEKLMLLEEKVQRSVAFFMNIHARFLFETRFYEKRKEGLLSAEELSVLMEEAQKEAFCGALASYHPHFWLSKLHFYITGVPFYNFPYTFGFLFSNGIYARAKAEGPTFAAKYDALLEDTGRMTVEDLAKKHLNVDLAAPDFWREAVGVSVADVEQFLEMTEGMN</sequence>
<evidence type="ECO:0000313" key="9">
    <source>
        <dbReference type="EMBL" id="GGA35108.1"/>
    </source>
</evidence>
<organism evidence="9 10">
    <name type="scientific">Paenibacillus physcomitrellae</name>
    <dbReference type="NCBI Taxonomy" id="1619311"/>
    <lineage>
        <taxon>Bacteria</taxon>
        <taxon>Bacillati</taxon>
        <taxon>Bacillota</taxon>
        <taxon>Bacilli</taxon>
        <taxon>Bacillales</taxon>
        <taxon>Paenibacillaceae</taxon>
        <taxon>Paenibacillus</taxon>
    </lineage>
</organism>
<evidence type="ECO:0000256" key="4">
    <source>
        <dbReference type="ARBA" id="ARBA00022833"/>
    </source>
</evidence>
<name>A0ABQ1G0I4_9BACL</name>
<keyword evidence="1 6" id="KW-0645">Protease</keyword>
<keyword evidence="2 6" id="KW-0479">Metal-binding</keyword>
<gene>
    <name evidence="9" type="ORF">GCM10010917_20390</name>
</gene>
<feature type="domain" description="Oligopeptidase F N-terminal" evidence="8">
    <location>
        <begin position="121"/>
        <end position="184"/>
    </location>
</feature>
<proteinExistence type="inferred from homology"/>
<evidence type="ECO:0000256" key="5">
    <source>
        <dbReference type="ARBA" id="ARBA00023049"/>
    </source>
</evidence>
<comment type="cofactor">
    <cofactor evidence="6">
        <name>Zn(2+)</name>
        <dbReference type="ChEBI" id="CHEBI:29105"/>
    </cofactor>
    <text evidence="6">Binds 1 zinc ion.</text>
</comment>
<dbReference type="NCBIfam" id="TIGR02290">
    <property type="entry name" value="M3_fam_3"/>
    <property type="match status" value="1"/>
</dbReference>
<dbReference type="InterPro" id="IPR013647">
    <property type="entry name" value="OligopepF_N_dom"/>
</dbReference>
<dbReference type="Gene3D" id="1.10.1370.20">
    <property type="entry name" value="Oligoendopeptidase f, C-terminal domain"/>
    <property type="match status" value="1"/>
</dbReference>
<keyword evidence="3 6" id="KW-0378">Hydrolase</keyword>
<dbReference type="RefSeq" id="WP_094094080.1">
    <property type="nucleotide sequence ID" value="NZ_BMHF01000006.1"/>
</dbReference>
<dbReference type="InterPro" id="IPR001333">
    <property type="entry name" value="Peptidase_M32_Taq"/>
</dbReference>
<comment type="similarity">
    <text evidence="6">Belongs to the peptidase M3 family.</text>
</comment>
<evidence type="ECO:0000256" key="3">
    <source>
        <dbReference type="ARBA" id="ARBA00022801"/>
    </source>
</evidence>
<evidence type="ECO:0000313" key="10">
    <source>
        <dbReference type="Proteomes" id="UP000609323"/>
    </source>
</evidence>
<dbReference type="Pfam" id="PF01432">
    <property type="entry name" value="Peptidase_M3"/>
    <property type="match status" value="1"/>
</dbReference>
<dbReference type="InterPro" id="IPR034006">
    <property type="entry name" value="M3B_PepF_2"/>
</dbReference>
<dbReference type="InterPro" id="IPR011977">
    <property type="entry name" value="Pept_M3B_clade3"/>
</dbReference>
<dbReference type="PANTHER" id="PTHR34217:SF1">
    <property type="entry name" value="CARBOXYPEPTIDASE 1"/>
    <property type="match status" value="1"/>
</dbReference>
<accession>A0ABQ1G0I4</accession>
<comment type="caution">
    <text evidence="9">The sequence shown here is derived from an EMBL/GenBank/DDBJ whole genome shotgun (WGS) entry which is preliminary data.</text>
</comment>
<dbReference type="PANTHER" id="PTHR34217">
    <property type="entry name" value="METAL-DEPENDENT CARBOXYPEPTIDASE"/>
    <property type="match status" value="1"/>
</dbReference>
<protein>
    <submittedName>
        <fullName evidence="9">Oligoendopeptidase</fullName>
    </submittedName>
</protein>
<dbReference type="InterPro" id="IPR001567">
    <property type="entry name" value="Pept_M3A_M3B_dom"/>
</dbReference>
<dbReference type="Pfam" id="PF08439">
    <property type="entry name" value="Peptidase_M3_N"/>
    <property type="match status" value="1"/>
</dbReference>
<dbReference type="SUPFAM" id="SSF55486">
    <property type="entry name" value="Metalloproteases ('zincins'), catalytic domain"/>
    <property type="match status" value="1"/>
</dbReference>
<reference evidence="10" key="1">
    <citation type="journal article" date="2019" name="Int. J. Syst. Evol. Microbiol.">
        <title>The Global Catalogue of Microorganisms (GCM) 10K type strain sequencing project: providing services to taxonomists for standard genome sequencing and annotation.</title>
        <authorList>
            <consortium name="The Broad Institute Genomics Platform"/>
            <consortium name="The Broad Institute Genome Sequencing Center for Infectious Disease"/>
            <person name="Wu L."/>
            <person name="Ma J."/>
        </authorList>
    </citation>
    <scope>NUCLEOTIDE SEQUENCE [LARGE SCALE GENOMIC DNA]</scope>
    <source>
        <strain evidence="10">CGMCC 1.15044</strain>
    </source>
</reference>
<keyword evidence="10" id="KW-1185">Reference proteome</keyword>
<dbReference type="CDD" id="cd09607">
    <property type="entry name" value="M3B_PepF"/>
    <property type="match status" value="1"/>
</dbReference>
<evidence type="ECO:0000259" key="7">
    <source>
        <dbReference type="Pfam" id="PF01432"/>
    </source>
</evidence>
<evidence type="ECO:0000256" key="1">
    <source>
        <dbReference type="ARBA" id="ARBA00022670"/>
    </source>
</evidence>
<evidence type="ECO:0000256" key="2">
    <source>
        <dbReference type="ARBA" id="ARBA00022723"/>
    </source>
</evidence>
<dbReference type="InterPro" id="IPR042088">
    <property type="entry name" value="OligoPept_F_C"/>
</dbReference>
<evidence type="ECO:0000256" key="6">
    <source>
        <dbReference type="RuleBase" id="RU003435"/>
    </source>
</evidence>
<dbReference type="EMBL" id="BMHF01000006">
    <property type="protein sequence ID" value="GGA35108.1"/>
    <property type="molecule type" value="Genomic_DNA"/>
</dbReference>
<keyword evidence="4 6" id="KW-0862">Zinc</keyword>
<dbReference type="Proteomes" id="UP000609323">
    <property type="component" value="Unassembled WGS sequence"/>
</dbReference>
<evidence type="ECO:0000259" key="8">
    <source>
        <dbReference type="Pfam" id="PF08439"/>
    </source>
</evidence>
<dbReference type="Gene3D" id="1.20.140.70">
    <property type="entry name" value="Oligopeptidase f, N-terminal domain"/>
    <property type="match status" value="1"/>
</dbReference>
<feature type="domain" description="Peptidase M3A/M3B catalytic" evidence="7">
    <location>
        <begin position="208"/>
        <end position="572"/>
    </location>
</feature>
<keyword evidence="5 6" id="KW-0482">Metalloprotease</keyword>